<feature type="region of interest" description="Disordered" evidence="10">
    <location>
        <begin position="1"/>
        <end position="24"/>
    </location>
</feature>
<comment type="cofactor">
    <cofactor evidence="1">
        <name>Zn(2+)</name>
        <dbReference type="ChEBI" id="CHEBI:29105"/>
    </cofactor>
</comment>
<feature type="binding site" evidence="9">
    <location>
        <position position="317"/>
    </location>
    <ligand>
        <name>Zn(2+)</name>
        <dbReference type="ChEBI" id="CHEBI:29105"/>
    </ligand>
</feature>
<dbReference type="GO" id="GO:0070403">
    <property type="term" value="F:NAD+ binding"/>
    <property type="evidence" value="ECO:0007669"/>
    <property type="project" value="InterPro"/>
</dbReference>
<dbReference type="Proteomes" id="UP001362999">
    <property type="component" value="Unassembled WGS sequence"/>
</dbReference>
<proteinExistence type="inferred from homology"/>
<protein>
    <submittedName>
        <fullName evidence="12">Deacetylase sirtuin-type domain-containing protein</fullName>
    </submittedName>
</protein>
<comment type="subcellular location">
    <subcellularLocation>
        <location evidence="2">Mitochondrion</location>
    </subcellularLocation>
</comment>
<evidence type="ECO:0000256" key="4">
    <source>
        <dbReference type="ARBA" id="ARBA00022679"/>
    </source>
</evidence>
<evidence type="ECO:0000256" key="10">
    <source>
        <dbReference type="SAM" id="MobiDB-lite"/>
    </source>
</evidence>
<dbReference type="Gene3D" id="3.40.50.1220">
    <property type="entry name" value="TPP-binding domain"/>
    <property type="match status" value="1"/>
</dbReference>
<dbReference type="PANTHER" id="PTHR11085:SF9">
    <property type="entry name" value="NAD-DEPENDENT PROTEIN DEACETYLASE SIRTUIN-1"/>
    <property type="match status" value="1"/>
</dbReference>
<dbReference type="EMBL" id="JAWWNJ010000009">
    <property type="protein sequence ID" value="KAK7048087.1"/>
    <property type="molecule type" value="Genomic_DNA"/>
</dbReference>
<evidence type="ECO:0000256" key="6">
    <source>
        <dbReference type="ARBA" id="ARBA00022833"/>
    </source>
</evidence>
<dbReference type="InterPro" id="IPR029035">
    <property type="entry name" value="DHS-like_NAD/FAD-binding_dom"/>
</dbReference>
<dbReference type="GO" id="GO:0005634">
    <property type="term" value="C:nucleus"/>
    <property type="evidence" value="ECO:0007669"/>
    <property type="project" value="TreeGrafter"/>
</dbReference>
<evidence type="ECO:0000256" key="7">
    <source>
        <dbReference type="ARBA" id="ARBA00023027"/>
    </source>
</evidence>
<evidence type="ECO:0000256" key="2">
    <source>
        <dbReference type="ARBA" id="ARBA00004173"/>
    </source>
</evidence>
<dbReference type="InterPro" id="IPR026591">
    <property type="entry name" value="Sirtuin_cat_small_dom_sf"/>
</dbReference>
<name>A0AAW0D615_9AGAR</name>
<dbReference type="Gene3D" id="3.30.1600.10">
    <property type="entry name" value="SIR2/SIRT2 'Small Domain"/>
    <property type="match status" value="1"/>
</dbReference>
<evidence type="ECO:0000313" key="13">
    <source>
        <dbReference type="Proteomes" id="UP001362999"/>
    </source>
</evidence>
<evidence type="ECO:0000313" key="12">
    <source>
        <dbReference type="EMBL" id="KAK7048087.1"/>
    </source>
</evidence>
<keyword evidence="6 9" id="KW-0862">Zinc</keyword>
<evidence type="ECO:0000256" key="8">
    <source>
        <dbReference type="ARBA" id="ARBA00023128"/>
    </source>
</evidence>
<dbReference type="InterPro" id="IPR050134">
    <property type="entry name" value="NAD-dep_sirtuin_deacylases"/>
</dbReference>
<dbReference type="Pfam" id="PF02146">
    <property type="entry name" value="SIR2"/>
    <property type="match status" value="1"/>
</dbReference>
<keyword evidence="4" id="KW-0808">Transferase</keyword>
<dbReference type="InterPro" id="IPR003000">
    <property type="entry name" value="Sirtuin"/>
</dbReference>
<evidence type="ECO:0000256" key="1">
    <source>
        <dbReference type="ARBA" id="ARBA00001947"/>
    </source>
</evidence>
<comment type="similarity">
    <text evidence="3">Belongs to the sirtuin family. Class I subfamily.</text>
</comment>
<organism evidence="12 13">
    <name type="scientific">Favolaschia claudopus</name>
    <dbReference type="NCBI Taxonomy" id="2862362"/>
    <lineage>
        <taxon>Eukaryota</taxon>
        <taxon>Fungi</taxon>
        <taxon>Dikarya</taxon>
        <taxon>Basidiomycota</taxon>
        <taxon>Agaricomycotina</taxon>
        <taxon>Agaricomycetes</taxon>
        <taxon>Agaricomycetidae</taxon>
        <taxon>Agaricales</taxon>
        <taxon>Marasmiineae</taxon>
        <taxon>Mycenaceae</taxon>
        <taxon>Favolaschia</taxon>
    </lineage>
</organism>
<dbReference type="GO" id="GO:0005739">
    <property type="term" value="C:mitochondrion"/>
    <property type="evidence" value="ECO:0007669"/>
    <property type="project" value="UniProtKB-SubCell"/>
</dbReference>
<evidence type="ECO:0000256" key="9">
    <source>
        <dbReference type="PROSITE-ProRule" id="PRU00236"/>
    </source>
</evidence>
<feature type="region of interest" description="Disordered" evidence="10">
    <location>
        <begin position="342"/>
        <end position="381"/>
    </location>
</feature>
<dbReference type="GO" id="GO:0046970">
    <property type="term" value="F:histone H4K16 deacetylase activity, NAD-dependent"/>
    <property type="evidence" value="ECO:0007669"/>
    <property type="project" value="TreeGrafter"/>
</dbReference>
<feature type="compositionally biased region" description="Basic and acidic residues" evidence="10">
    <location>
        <begin position="71"/>
        <end position="84"/>
    </location>
</feature>
<evidence type="ECO:0000256" key="5">
    <source>
        <dbReference type="ARBA" id="ARBA00022723"/>
    </source>
</evidence>
<feature type="active site" description="Proton acceptor" evidence="9">
    <location>
        <position position="306"/>
    </location>
</feature>
<keyword evidence="7" id="KW-0520">NAD</keyword>
<dbReference type="GO" id="GO:0046872">
    <property type="term" value="F:metal ion binding"/>
    <property type="evidence" value="ECO:0007669"/>
    <property type="project" value="UniProtKB-KW"/>
</dbReference>
<feature type="binding site" evidence="9">
    <location>
        <position position="341"/>
    </location>
    <ligand>
        <name>Zn(2+)</name>
        <dbReference type="ChEBI" id="CHEBI:29105"/>
    </ligand>
</feature>
<feature type="binding site" evidence="9">
    <location>
        <position position="314"/>
    </location>
    <ligand>
        <name>Zn(2+)</name>
        <dbReference type="ChEBI" id="CHEBI:29105"/>
    </ligand>
</feature>
<dbReference type="AlphaFoldDB" id="A0AAW0D615"/>
<gene>
    <name evidence="12" type="ORF">R3P38DRAFT_2867282</name>
</gene>
<accession>A0AAW0D615</accession>
<feature type="binding site" evidence="9">
    <location>
        <position position="338"/>
    </location>
    <ligand>
        <name>Zn(2+)</name>
        <dbReference type="ChEBI" id="CHEBI:29105"/>
    </ligand>
</feature>
<dbReference type="PANTHER" id="PTHR11085">
    <property type="entry name" value="NAD-DEPENDENT PROTEIN DEACYLASE SIRTUIN-5, MITOCHONDRIAL-RELATED"/>
    <property type="match status" value="1"/>
</dbReference>
<comment type="caution">
    <text evidence="12">The sequence shown here is derived from an EMBL/GenBank/DDBJ whole genome shotgun (WGS) entry which is preliminary data.</text>
</comment>
<feature type="compositionally biased region" description="Basic residues" evidence="10">
    <location>
        <begin position="350"/>
        <end position="363"/>
    </location>
</feature>
<evidence type="ECO:0000259" key="11">
    <source>
        <dbReference type="PROSITE" id="PS50305"/>
    </source>
</evidence>
<dbReference type="PROSITE" id="PS50305">
    <property type="entry name" value="SIRTUIN"/>
    <property type="match status" value="1"/>
</dbReference>
<feature type="region of interest" description="Disordered" evidence="10">
    <location>
        <begin position="61"/>
        <end position="84"/>
    </location>
</feature>
<reference evidence="12 13" key="1">
    <citation type="journal article" date="2024" name="J Genomics">
        <title>Draft genome sequencing and assembly of Favolaschia claudopus CIRM-BRFM 2984 isolated from oak limbs.</title>
        <authorList>
            <person name="Navarro D."/>
            <person name="Drula E."/>
            <person name="Chaduli D."/>
            <person name="Cazenave R."/>
            <person name="Ahrendt S."/>
            <person name="Wang J."/>
            <person name="Lipzen A."/>
            <person name="Daum C."/>
            <person name="Barry K."/>
            <person name="Grigoriev I.V."/>
            <person name="Favel A."/>
            <person name="Rosso M.N."/>
            <person name="Martin F."/>
        </authorList>
    </citation>
    <scope>NUCLEOTIDE SEQUENCE [LARGE SCALE GENOMIC DNA]</scope>
    <source>
        <strain evidence="12 13">CIRM-BRFM 2984</strain>
    </source>
</reference>
<keyword evidence="13" id="KW-1185">Reference proteome</keyword>
<evidence type="ECO:0000256" key="3">
    <source>
        <dbReference type="ARBA" id="ARBA00006924"/>
    </source>
</evidence>
<feature type="domain" description="Deacetylase sirtuin-type" evidence="11">
    <location>
        <begin position="182"/>
        <end position="470"/>
    </location>
</feature>
<keyword evidence="8" id="KW-0496">Mitochondrion</keyword>
<keyword evidence="5 9" id="KW-0479">Metal-binding</keyword>
<sequence length="541" mass="60245">MDPSGAQPPLSEEVPEPNLPNPEQLTASQIRAFLAASEEVDIEAATVEELVQILLADSESESSGISGPAADSDRGGENEESESDGHFNLEVSELDMSALYCFADEDPEIWTQQQVRGMLYHLKEHGMASWVNEYILKRNHSIPDLLLAFGIKLSPKLHHLSTTTMSYFLRVAMSRELQLREKLPEYNTVDDAVRLIRDSRRIIILTGVSCGIPDFRSRDGLYASLKERGEYDLDDPQQMFDINYFRENPAVRSYIFGVESQIYPSNFVPSPCHRFIKLVEDKNQNYTQNIDGLHTLAGVTRVLECHGSFNTASCILCHRQVPGSEIEAHIMAQKVPLCTVCNSPSSSPTNKKRKKKSKKKKAKGQWDSEDEDESDGGTYPPGIMKPDITFFGEKLKDHFDHSLAADRSQADLLLVVGTSLKVSPILINKTPVRHINPDIILLGNADDIISHLCSRLGWNLPSPAAHLSAETTQPEDIIRTKKRSVADLHALEPEGPQRVGDSHIWLFEGAEGGEWVNNVEGQLAVPHDTPNEGVVKKPRIE</sequence>
<dbReference type="InterPro" id="IPR026590">
    <property type="entry name" value="Ssirtuin_cat_dom"/>
</dbReference>
<dbReference type="SUPFAM" id="SSF52467">
    <property type="entry name" value="DHS-like NAD/FAD-binding domain"/>
    <property type="match status" value="1"/>
</dbReference>